<gene>
    <name evidence="2" type="ORF">Bccel_5326</name>
</gene>
<dbReference type="OrthoDB" id="2677224at2"/>
<evidence type="ECO:0008006" key="4">
    <source>
        <dbReference type="Google" id="ProtNLM"/>
    </source>
</evidence>
<evidence type="ECO:0000256" key="1">
    <source>
        <dbReference type="SAM" id="MobiDB-lite"/>
    </source>
</evidence>
<accession>A0A0L6JWD9</accession>
<sequence>MIKALKLSALMLIFVLLPGCFTMGKSPGIEIAPPKNNILPFEGVWEVVNYINGGFPSSKKKDVESWIGKKAVFSTYGIKVGDNIWAKTGYKVKRVVAEDYFLFRYGISSIDFTASEKEVSVTTITSGDKFLYDFIRISNDEALLSIQGSIYMIKRLDKNIDQMLVRELANMKDQENETQLQTESESMSSGLLLGIRFIKNNGSITEYGYKTLWIACKDSVFHPVLETDNIFLPRKNGFWKVESDRVKVSSSEVVGKEGTHESTIGGVFKDTATKNAELREEDKLMVYNPYQLNNKSVDSGTSNLSDKSKSLNSSIIQPPNNKEQNGLFSNWKNVYRKILFIGNDYASMEVTYRDKLSNEKEGKEINIMKVQPVDNITGEHGLKISHIAGDKGLKMLRDSRNSLISGLRSSGGSMMDESIEEENFYMQRKNGHWFLKGRLNYNNNGVFGYHDFNINLIIPYTLVRYDVLALPWTDIKDRVPDAVDAFTSPNEDLAVIVSESKLYVYQINEGRLKYEPYAKIKLNKGESVIMAEWATGNYVDNWEDTFMKNDYKRVAGEE</sequence>
<evidence type="ECO:0000313" key="3">
    <source>
        <dbReference type="Proteomes" id="UP000036923"/>
    </source>
</evidence>
<dbReference type="Proteomes" id="UP000036923">
    <property type="component" value="Unassembled WGS sequence"/>
</dbReference>
<dbReference type="RefSeq" id="WP_050753868.1">
    <property type="nucleotide sequence ID" value="NZ_JQKC01000036.1"/>
</dbReference>
<keyword evidence="3" id="KW-1185">Reference proteome</keyword>
<reference evidence="3" key="1">
    <citation type="submission" date="2015-07" db="EMBL/GenBank/DDBJ databases">
        <title>Near-Complete Genome Sequence of the Cellulolytic Bacterium Bacteroides (Pseudobacteroides) cellulosolvens ATCC 35603.</title>
        <authorList>
            <person name="Dassa B."/>
            <person name="Utturkar S.M."/>
            <person name="Klingeman D.M."/>
            <person name="Hurt R.A."/>
            <person name="Keller M."/>
            <person name="Xu J."/>
            <person name="Reddy Y.H.K."/>
            <person name="Borovok I."/>
            <person name="Grinberg I.R."/>
            <person name="Lamed R."/>
            <person name="Zhivin O."/>
            <person name="Bayer E.A."/>
            <person name="Brown S.D."/>
        </authorList>
    </citation>
    <scope>NUCLEOTIDE SEQUENCE [LARGE SCALE GENOMIC DNA]</scope>
    <source>
        <strain evidence="3">DSM 2933</strain>
    </source>
</reference>
<organism evidence="2 3">
    <name type="scientific">Pseudobacteroides cellulosolvens ATCC 35603 = DSM 2933</name>
    <dbReference type="NCBI Taxonomy" id="398512"/>
    <lineage>
        <taxon>Bacteria</taxon>
        <taxon>Bacillati</taxon>
        <taxon>Bacillota</taxon>
        <taxon>Clostridia</taxon>
        <taxon>Eubacteriales</taxon>
        <taxon>Oscillospiraceae</taxon>
        <taxon>Pseudobacteroides</taxon>
    </lineage>
</organism>
<dbReference type="AlphaFoldDB" id="A0A0L6JWD9"/>
<dbReference type="PATRIC" id="fig|398512.5.peg.5581"/>
<dbReference type="eggNOG" id="ENOG502Z81P">
    <property type="taxonomic scope" value="Bacteria"/>
</dbReference>
<name>A0A0L6JWD9_9FIRM</name>
<dbReference type="STRING" id="398512.Bccel_5326"/>
<feature type="compositionally biased region" description="Low complexity" evidence="1">
    <location>
        <begin position="302"/>
        <end position="316"/>
    </location>
</feature>
<feature type="region of interest" description="Disordered" evidence="1">
    <location>
        <begin position="297"/>
        <end position="318"/>
    </location>
</feature>
<protein>
    <recommendedName>
        <fullName evidence="4">Lipoprotein</fullName>
    </recommendedName>
</protein>
<proteinExistence type="predicted"/>
<dbReference type="EMBL" id="LGTC01000001">
    <property type="protein sequence ID" value="KNY30049.1"/>
    <property type="molecule type" value="Genomic_DNA"/>
</dbReference>
<evidence type="ECO:0000313" key="2">
    <source>
        <dbReference type="EMBL" id="KNY30049.1"/>
    </source>
</evidence>
<comment type="caution">
    <text evidence="2">The sequence shown here is derived from an EMBL/GenBank/DDBJ whole genome shotgun (WGS) entry which is preliminary data.</text>
</comment>